<evidence type="ECO:0000313" key="2">
    <source>
        <dbReference type="Proteomes" id="UP000624041"/>
    </source>
</evidence>
<name>A0A917Y3Y5_9BACI</name>
<reference evidence="1" key="1">
    <citation type="journal article" date="2014" name="Int. J. Syst. Evol. Microbiol.">
        <title>Complete genome sequence of Corynebacterium casei LMG S-19264T (=DSM 44701T), isolated from a smear-ripened cheese.</title>
        <authorList>
            <consortium name="US DOE Joint Genome Institute (JGI-PGF)"/>
            <person name="Walter F."/>
            <person name="Albersmeier A."/>
            <person name="Kalinowski J."/>
            <person name="Ruckert C."/>
        </authorList>
    </citation>
    <scope>NUCLEOTIDE SEQUENCE</scope>
    <source>
        <strain evidence="1">JCM 17251</strain>
    </source>
</reference>
<reference evidence="1" key="2">
    <citation type="submission" date="2020-09" db="EMBL/GenBank/DDBJ databases">
        <authorList>
            <person name="Sun Q."/>
            <person name="Ohkuma M."/>
        </authorList>
    </citation>
    <scope>NUCLEOTIDE SEQUENCE</scope>
    <source>
        <strain evidence="1">JCM 17251</strain>
    </source>
</reference>
<protein>
    <recommendedName>
        <fullName evidence="3">DUF1642 domain-containing protein</fullName>
    </recommendedName>
</protein>
<dbReference type="RefSeq" id="WP_188859439.1">
    <property type="nucleotide sequence ID" value="NZ_BMOS01000045.1"/>
</dbReference>
<keyword evidence="2" id="KW-1185">Reference proteome</keyword>
<sequence length="200" mass="23432">MNKVILTKEQAKAMEELKSEHLTGEVVKTHLNDRWSLGLESLNDLTVDEFAQAYYSEDGYEVEPEYKVGDWVVSVEFDVVKRIEKIEKPEGQLPIYRLEDKFNVYTIRLATPSEIAKEKERRFFAGHGREPWELKNNDILNDRRENCTVTIAKVIDKFPAEEMTVLFTNGDWEFYNNIVEDSDWRVACFADKRLDVKTND</sequence>
<dbReference type="EMBL" id="BMOS01000045">
    <property type="protein sequence ID" value="GGN66414.1"/>
    <property type="molecule type" value="Genomic_DNA"/>
</dbReference>
<gene>
    <name evidence="1" type="ORF">GCM10007971_36380</name>
</gene>
<evidence type="ECO:0000313" key="1">
    <source>
        <dbReference type="EMBL" id="GGN66414.1"/>
    </source>
</evidence>
<evidence type="ECO:0008006" key="3">
    <source>
        <dbReference type="Google" id="ProtNLM"/>
    </source>
</evidence>
<accession>A0A917Y3Y5</accession>
<proteinExistence type="predicted"/>
<comment type="caution">
    <text evidence="1">The sequence shown here is derived from an EMBL/GenBank/DDBJ whole genome shotgun (WGS) entry which is preliminary data.</text>
</comment>
<dbReference type="Proteomes" id="UP000624041">
    <property type="component" value="Unassembled WGS sequence"/>
</dbReference>
<dbReference type="AlphaFoldDB" id="A0A917Y3Y5"/>
<organism evidence="1 2">
    <name type="scientific">Oceanobacillus indicireducens</name>
    <dbReference type="NCBI Taxonomy" id="1004261"/>
    <lineage>
        <taxon>Bacteria</taxon>
        <taxon>Bacillati</taxon>
        <taxon>Bacillota</taxon>
        <taxon>Bacilli</taxon>
        <taxon>Bacillales</taxon>
        <taxon>Bacillaceae</taxon>
        <taxon>Oceanobacillus</taxon>
    </lineage>
</organism>